<sequence length="156" mass="18492">MTIMKSSYLKLKMIKIISILLVYKILIQLKFKTGFKSVELPLLDTMLLISIIIFGIILFQSQYFILEDNIKNLLKFNHLWIEKQQRNICLHKLQIQKQLQILVQFTSFYLNQKINIFKLLVNLISTNYVQQIDIVSNILLKDNKISQLSNLQTRFT</sequence>
<accession>A0A8S1VRW1</accession>
<reference evidence="2" key="1">
    <citation type="submission" date="2021-01" db="EMBL/GenBank/DDBJ databases">
        <authorList>
            <consortium name="Genoscope - CEA"/>
            <person name="William W."/>
        </authorList>
    </citation>
    <scope>NUCLEOTIDE SEQUENCE</scope>
</reference>
<keyword evidence="1" id="KW-0472">Membrane</keyword>
<dbReference type="EMBL" id="CAJJDO010000074">
    <property type="protein sequence ID" value="CAD8180364.1"/>
    <property type="molecule type" value="Genomic_DNA"/>
</dbReference>
<organism evidence="2 3">
    <name type="scientific">Paramecium pentaurelia</name>
    <dbReference type="NCBI Taxonomy" id="43138"/>
    <lineage>
        <taxon>Eukaryota</taxon>
        <taxon>Sar</taxon>
        <taxon>Alveolata</taxon>
        <taxon>Ciliophora</taxon>
        <taxon>Intramacronucleata</taxon>
        <taxon>Oligohymenophorea</taxon>
        <taxon>Peniculida</taxon>
        <taxon>Parameciidae</taxon>
        <taxon>Paramecium</taxon>
    </lineage>
</organism>
<feature type="transmembrane region" description="Helical" evidence="1">
    <location>
        <begin position="46"/>
        <end position="66"/>
    </location>
</feature>
<dbReference type="AlphaFoldDB" id="A0A8S1VRW1"/>
<evidence type="ECO:0008006" key="4">
    <source>
        <dbReference type="Google" id="ProtNLM"/>
    </source>
</evidence>
<keyword evidence="3" id="KW-1185">Reference proteome</keyword>
<evidence type="ECO:0000313" key="2">
    <source>
        <dbReference type="EMBL" id="CAD8180364.1"/>
    </source>
</evidence>
<comment type="caution">
    <text evidence="2">The sequence shown here is derived from an EMBL/GenBank/DDBJ whole genome shotgun (WGS) entry which is preliminary data.</text>
</comment>
<dbReference type="Proteomes" id="UP000689195">
    <property type="component" value="Unassembled WGS sequence"/>
</dbReference>
<evidence type="ECO:0000256" key="1">
    <source>
        <dbReference type="SAM" id="Phobius"/>
    </source>
</evidence>
<protein>
    <recommendedName>
        <fullName evidence="4">Transmembrane protein</fullName>
    </recommendedName>
</protein>
<name>A0A8S1VRW1_9CILI</name>
<keyword evidence="1" id="KW-0812">Transmembrane</keyword>
<evidence type="ECO:0000313" key="3">
    <source>
        <dbReference type="Proteomes" id="UP000689195"/>
    </source>
</evidence>
<keyword evidence="1" id="KW-1133">Transmembrane helix</keyword>
<gene>
    <name evidence="2" type="ORF">PPENT_87.1.T0740075</name>
</gene>
<feature type="transmembrane region" description="Helical" evidence="1">
    <location>
        <begin position="12"/>
        <end position="31"/>
    </location>
</feature>
<proteinExistence type="predicted"/>